<dbReference type="AlphaFoldDB" id="A0AAN6RTC7"/>
<protein>
    <submittedName>
        <fullName evidence="6">Alpha/Beta hydrolase protein</fullName>
    </submittedName>
</protein>
<dbReference type="InterPro" id="IPR013094">
    <property type="entry name" value="AB_hydrolase_3"/>
</dbReference>
<name>A0AAN6RTC7_9PEZI</name>
<evidence type="ECO:0000256" key="3">
    <source>
        <dbReference type="PROSITE-ProRule" id="PRU10038"/>
    </source>
</evidence>
<keyword evidence="2 6" id="KW-0378">Hydrolase</keyword>
<dbReference type="GO" id="GO:0016787">
    <property type="term" value="F:hydrolase activity"/>
    <property type="evidence" value="ECO:0007669"/>
    <property type="project" value="UniProtKB-KW"/>
</dbReference>
<gene>
    <name evidence="6" type="ORF">C8A05DRAFT_43929</name>
</gene>
<dbReference type="PANTHER" id="PTHR48081">
    <property type="entry name" value="AB HYDROLASE SUPERFAMILY PROTEIN C4A8.06C"/>
    <property type="match status" value="1"/>
</dbReference>
<dbReference type="Pfam" id="PF07859">
    <property type="entry name" value="Abhydrolase_3"/>
    <property type="match status" value="1"/>
</dbReference>
<feature type="active site" evidence="3">
    <location>
        <position position="210"/>
    </location>
</feature>
<dbReference type="InterPro" id="IPR029058">
    <property type="entry name" value="AB_hydrolase_fold"/>
</dbReference>
<feature type="domain" description="Alpha/beta hydrolase fold-3" evidence="5">
    <location>
        <begin position="133"/>
        <end position="286"/>
    </location>
</feature>
<keyword evidence="7" id="KW-1185">Reference proteome</keyword>
<dbReference type="InterPro" id="IPR033140">
    <property type="entry name" value="Lipase_GDXG_put_SER_AS"/>
</dbReference>
<evidence type="ECO:0000256" key="4">
    <source>
        <dbReference type="SAM" id="Phobius"/>
    </source>
</evidence>
<dbReference type="SUPFAM" id="SSF53474">
    <property type="entry name" value="alpha/beta-Hydrolases"/>
    <property type="match status" value="1"/>
</dbReference>
<sequence>MAANNTSETDELSAADTVAFFGLLPLFVIRLLAAFAVHKNPALHWRQRLALTFLQAQRTTFSNRHQRWLVRRVSTGEAITQHCRKNKIAHKTVLVKDSKPTPAAADLRIPPPILHFLTPPAASQDGNGTGPTLVYFHGGGFVNPLRGEAHMPFIMKCAASCRASQVVILEYALAPEHPYPTQLVQCVATVRHLLEKSCLLPSDLILAGDSAGGQLVGAVLAHLVHPSPYAPPLKVDGQFRAALLVSPFVRLAVGADFGTYQTNDGRDYLNRPQVDAFGDAWQGRGDEIWANLGGTEAAAEVWPKVFDDGPRGLVRKALITVGTAEIFLGCCRDFARDYAGAETVAGSQGTDWRALLEGKERVLAECDGEAHVQVALDSAVGYDKGAMGCAIMSWLALV</sequence>
<evidence type="ECO:0000259" key="5">
    <source>
        <dbReference type="Pfam" id="PF07859"/>
    </source>
</evidence>
<dbReference type="Gene3D" id="3.40.50.1820">
    <property type="entry name" value="alpha/beta hydrolase"/>
    <property type="match status" value="1"/>
</dbReference>
<organism evidence="6 7">
    <name type="scientific">Staphylotrichum tortipilum</name>
    <dbReference type="NCBI Taxonomy" id="2831512"/>
    <lineage>
        <taxon>Eukaryota</taxon>
        <taxon>Fungi</taxon>
        <taxon>Dikarya</taxon>
        <taxon>Ascomycota</taxon>
        <taxon>Pezizomycotina</taxon>
        <taxon>Sordariomycetes</taxon>
        <taxon>Sordariomycetidae</taxon>
        <taxon>Sordariales</taxon>
        <taxon>Chaetomiaceae</taxon>
        <taxon>Staphylotrichum</taxon>
    </lineage>
</organism>
<reference evidence="6" key="2">
    <citation type="submission" date="2023-05" db="EMBL/GenBank/DDBJ databases">
        <authorList>
            <consortium name="Lawrence Berkeley National Laboratory"/>
            <person name="Steindorff A."/>
            <person name="Hensen N."/>
            <person name="Bonometti L."/>
            <person name="Westerberg I."/>
            <person name="Brannstrom I.O."/>
            <person name="Guillou S."/>
            <person name="Cros-Aarteil S."/>
            <person name="Calhoun S."/>
            <person name="Haridas S."/>
            <person name="Kuo A."/>
            <person name="Mondo S."/>
            <person name="Pangilinan J."/>
            <person name="Riley R."/>
            <person name="Labutti K."/>
            <person name="Andreopoulos B."/>
            <person name="Lipzen A."/>
            <person name="Chen C."/>
            <person name="Yanf M."/>
            <person name="Daum C."/>
            <person name="Ng V."/>
            <person name="Clum A."/>
            <person name="Ohm R."/>
            <person name="Martin F."/>
            <person name="Silar P."/>
            <person name="Natvig D."/>
            <person name="Lalanne C."/>
            <person name="Gautier V."/>
            <person name="Ament-Velasquez S.L."/>
            <person name="Kruys A."/>
            <person name="Hutchinson M.I."/>
            <person name="Powell A.J."/>
            <person name="Barry K."/>
            <person name="Miller A.N."/>
            <person name="Grigoriev I.V."/>
            <person name="Debuchy R."/>
            <person name="Gladieux P."/>
            <person name="Thoren M.H."/>
            <person name="Johannesson H."/>
        </authorList>
    </citation>
    <scope>NUCLEOTIDE SEQUENCE</scope>
    <source>
        <strain evidence="6">CBS 103.79</strain>
    </source>
</reference>
<dbReference type="EMBL" id="MU855493">
    <property type="protein sequence ID" value="KAK3902687.1"/>
    <property type="molecule type" value="Genomic_DNA"/>
</dbReference>
<reference evidence="6" key="1">
    <citation type="journal article" date="2023" name="Mol. Phylogenet. Evol.">
        <title>Genome-scale phylogeny and comparative genomics of the fungal order Sordariales.</title>
        <authorList>
            <person name="Hensen N."/>
            <person name="Bonometti L."/>
            <person name="Westerberg I."/>
            <person name="Brannstrom I.O."/>
            <person name="Guillou S."/>
            <person name="Cros-Aarteil S."/>
            <person name="Calhoun S."/>
            <person name="Haridas S."/>
            <person name="Kuo A."/>
            <person name="Mondo S."/>
            <person name="Pangilinan J."/>
            <person name="Riley R."/>
            <person name="LaButti K."/>
            <person name="Andreopoulos B."/>
            <person name="Lipzen A."/>
            <person name="Chen C."/>
            <person name="Yan M."/>
            <person name="Daum C."/>
            <person name="Ng V."/>
            <person name="Clum A."/>
            <person name="Steindorff A."/>
            <person name="Ohm R.A."/>
            <person name="Martin F."/>
            <person name="Silar P."/>
            <person name="Natvig D.O."/>
            <person name="Lalanne C."/>
            <person name="Gautier V."/>
            <person name="Ament-Velasquez S.L."/>
            <person name="Kruys A."/>
            <person name="Hutchinson M.I."/>
            <person name="Powell A.J."/>
            <person name="Barry K."/>
            <person name="Miller A.N."/>
            <person name="Grigoriev I.V."/>
            <person name="Debuchy R."/>
            <person name="Gladieux P."/>
            <person name="Hiltunen Thoren M."/>
            <person name="Johannesson H."/>
        </authorList>
    </citation>
    <scope>NUCLEOTIDE SEQUENCE</scope>
    <source>
        <strain evidence="6">CBS 103.79</strain>
    </source>
</reference>
<evidence type="ECO:0000313" key="6">
    <source>
        <dbReference type="EMBL" id="KAK3902687.1"/>
    </source>
</evidence>
<evidence type="ECO:0000256" key="1">
    <source>
        <dbReference type="ARBA" id="ARBA00010515"/>
    </source>
</evidence>
<evidence type="ECO:0000313" key="7">
    <source>
        <dbReference type="Proteomes" id="UP001303889"/>
    </source>
</evidence>
<dbReference type="InterPro" id="IPR050300">
    <property type="entry name" value="GDXG_lipolytic_enzyme"/>
</dbReference>
<comment type="similarity">
    <text evidence="1">Belongs to the 'GDXG' lipolytic enzyme family.</text>
</comment>
<accession>A0AAN6RTC7</accession>
<keyword evidence="4" id="KW-1133">Transmembrane helix</keyword>
<dbReference type="PANTHER" id="PTHR48081:SF18">
    <property type="entry name" value="ALPHA_BETA HYDROLASE FOLD-3 DOMAIN-CONTAINING PROTEIN"/>
    <property type="match status" value="1"/>
</dbReference>
<dbReference type="PROSITE" id="PS01174">
    <property type="entry name" value="LIPASE_GDXG_SER"/>
    <property type="match status" value="1"/>
</dbReference>
<dbReference type="Proteomes" id="UP001303889">
    <property type="component" value="Unassembled WGS sequence"/>
</dbReference>
<keyword evidence="4" id="KW-0812">Transmembrane</keyword>
<feature type="transmembrane region" description="Helical" evidence="4">
    <location>
        <begin position="18"/>
        <end position="38"/>
    </location>
</feature>
<proteinExistence type="inferred from homology"/>
<comment type="caution">
    <text evidence="6">The sequence shown here is derived from an EMBL/GenBank/DDBJ whole genome shotgun (WGS) entry which is preliminary data.</text>
</comment>
<keyword evidence="4" id="KW-0472">Membrane</keyword>
<evidence type="ECO:0000256" key="2">
    <source>
        <dbReference type="ARBA" id="ARBA00022801"/>
    </source>
</evidence>